<keyword evidence="3" id="KW-1185">Reference proteome</keyword>
<evidence type="ECO:0000313" key="3">
    <source>
        <dbReference type="Proteomes" id="UP001339911"/>
    </source>
</evidence>
<sequence length="821" mass="87548">MTSYREQVADLARYVRVLDERRFVWFGQRVSAVPPRNTAHRPAPTPIRSTLALHLYQHFFVTGAPVPTRLRGQPGGSAPDAAFVEHIRDNIVGAGPPDRDWRFDRSHPEGVVATRDGISFLVPRTAVAEFGSGRSPGDALTVRQSPLLRAAQPGFCFVLGSVAPPEPGETIRLYWNIAADGAAMLTRLLSTDLNTRSIPFTLKLPNTAQGYQRCDSAVLYVAGALLPAVVEVVVRRHPELEPVLGDRIPPLTSPLLRGVGVAQDPGGGESFGQHRCRLLAEALCTPAARQARGPQRRAEELIRWLDENGVSIVAPYRNAGSTDLEPPLLRLVNRTGDRAAGTPDGRGHPRPAALGPAGPLGADPVAAVPLAAAPGAADPLGAAMAIGEVLLAEAMWWGDRCTWWGSHGRENWTAIGPDVYSGTAGVASFLATLAETVDDDRFADAAVGAFRCAARQVEQRMAPNQAGYHLGWSGVAANLLRAAHRLDHPELWALGARIVRDRLDRDLLCAGNDWLAGLAGTVSGLLTLAREGVDGPVLDAAERVGRALLTRTIRVADTVAWREPQVRSNVPLTGLAHGCAGIALALADLAVATGDGRFRSVALDAVEYERRRFSRVQRNWPDFRLQPAARGSSGVRRYAVAWCHGAPGITLARSLTWRLLGAPHLSEETATGLVTTIRSLDWLTEEGMDRMVLCHGLAGNLMIVRSVARQGFATPVRHASTVDAATRTLCRTARLVRGSGAVSRWARQNPGLLTGVAGIGQALLGEAGVAGASEGILPWTAPPPESSLPVQPAVPANFPGERQRTPPGAHLDRGAQARTPA</sequence>
<evidence type="ECO:0000256" key="1">
    <source>
        <dbReference type="SAM" id="MobiDB-lite"/>
    </source>
</evidence>
<feature type="region of interest" description="Disordered" evidence="1">
    <location>
        <begin position="781"/>
        <end position="821"/>
    </location>
</feature>
<accession>A0ABU7SE27</accession>
<dbReference type="InterPro" id="IPR040871">
    <property type="entry name" value="HopA1"/>
</dbReference>
<dbReference type="SMART" id="SM01260">
    <property type="entry name" value="LANC_like"/>
    <property type="match status" value="1"/>
</dbReference>
<dbReference type="Pfam" id="PF17914">
    <property type="entry name" value="HopA1"/>
    <property type="match status" value="1"/>
</dbReference>
<feature type="region of interest" description="Disordered" evidence="1">
    <location>
        <begin position="335"/>
        <end position="356"/>
    </location>
</feature>
<dbReference type="Gene3D" id="1.50.10.20">
    <property type="match status" value="1"/>
</dbReference>
<dbReference type="Proteomes" id="UP001339911">
    <property type="component" value="Unassembled WGS sequence"/>
</dbReference>
<dbReference type="InterPro" id="IPR007822">
    <property type="entry name" value="LANC-like"/>
</dbReference>
<name>A0ABU7SE27_9ACTN</name>
<gene>
    <name evidence="2" type="ORF">V1634_15315</name>
</gene>
<dbReference type="EMBL" id="JAZGQL010000009">
    <property type="protein sequence ID" value="MEE6308197.1"/>
    <property type="molecule type" value="Genomic_DNA"/>
</dbReference>
<dbReference type="PRINTS" id="PR01950">
    <property type="entry name" value="LANCSUPER"/>
</dbReference>
<proteinExistence type="predicted"/>
<dbReference type="SUPFAM" id="SSF158745">
    <property type="entry name" value="LanC-like"/>
    <property type="match status" value="1"/>
</dbReference>
<comment type="caution">
    <text evidence="2">The sequence shown here is derived from an EMBL/GenBank/DDBJ whole genome shotgun (WGS) entry which is preliminary data.</text>
</comment>
<reference evidence="2 3" key="1">
    <citation type="submission" date="2024-01" db="EMBL/GenBank/DDBJ databases">
        <title>Genome insights into Plantactinospora veratri sp. nov.</title>
        <authorList>
            <person name="Wang L."/>
        </authorList>
    </citation>
    <scope>NUCLEOTIDE SEQUENCE [LARGE SCALE GENOMIC DNA]</scope>
    <source>
        <strain evidence="2 3">NEAU-FHS4</strain>
    </source>
</reference>
<organism evidence="2 3">
    <name type="scientific">Plantactinospora veratri</name>
    <dbReference type="NCBI Taxonomy" id="1436122"/>
    <lineage>
        <taxon>Bacteria</taxon>
        <taxon>Bacillati</taxon>
        <taxon>Actinomycetota</taxon>
        <taxon>Actinomycetes</taxon>
        <taxon>Micromonosporales</taxon>
        <taxon>Micromonosporaceae</taxon>
        <taxon>Plantactinospora</taxon>
    </lineage>
</organism>
<dbReference type="Pfam" id="PF05147">
    <property type="entry name" value="LANC_like"/>
    <property type="match status" value="1"/>
</dbReference>
<dbReference type="RefSeq" id="WP_331208482.1">
    <property type="nucleotide sequence ID" value="NZ_JAZGQL010000009.1"/>
</dbReference>
<protein>
    <submittedName>
        <fullName evidence="2">Lanthionine synthetase LanC family protein</fullName>
    </submittedName>
</protein>
<evidence type="ECO:0000313" key="2">
    <source>
        <dbReference type="EMBL" id="MEE6308197.1"/>
    </source>
</evidence>